<comment type="caution">
    <text evidence="3">The sequence shown here is derived from an EMBL/GenBank/DDBJ whole genome shotgun (WGS) entry which is preliminary data.</text>
</comment>
<evidence type="ECO:0000259" key="2">
    <source>
        <dbReference type="Pfam" id="PF14478"/>
    </source>
</evidence>
<evidence type="ECO:0000313" key="4">
    <source>
        <dbReference type="Proteomes" id="UP000561326"/>
    </source>
</evidence>
<name>A0A848CND6_ANEAE</name>
<reference evidence="3 4" key="1">
    <citation type="submission" date="2020-04" db="EMBL/GenBank/DDBJ databases">
        <authorList>
            <person name="Hitch T.C.A."/>
            <person name="Wylensek D."/>
            <person name="Clavel T."/>
        </authorList>
    </citation>
    <scope>NUCLEOTIDE SEQUENCE [LARGE SCALE GENOMIC DNA]</scope>
    <source>
        <strain evidence="3 4">WB01_D5_05</strain>
    </source>
</reference>
<dbReference type="InterPro" id="IPR027954">
    <property type="entry name" value="Transcobalamin-like_C"/>
</dbReference>
<accession>A0A848CND6</accession>
<dbReference type="InterPro" id="IPR013783">
    <property type="entry name" value="Ig-like_fold"/>
</dbReference>
<dbReference type="AlphaFoldDB" id="A0A848CND6"/>
<keyword evidence="1" id="KW-0732">Signal</keyword>
<dbReference type="Gene3D" id="2.60.40.10">
    <property type="entry name" value="Immunoglobulins"/>
    <property type="match status" value="1"/>
</dbReference>
<dbReference type="Pfam" id="PF14478">
    <property type="entry name" value="DUF4430"/>
    <property type="match status" value="1"/>
</dbReference>
<protein>
    <submittedName>
        <fullName evidence="3">DUF4430 domain-containing protein</fullName>
    </submittedName>
</protein>
<dbReference type="Proteomes" id="UP000561326">
    <property type="component" value="Unassembled WGS sequence"/>
</dbReference>
<feature type="domain" description="Transcobalamin-like C-terminal" evidence="2">
    <location>
        <begin position="57"/>
        <end position="135"/>
    </location>
</feature>
<dbReference type="RefSeq" id="WP_021620700.1">
    <property type="nucleotide sequence ID" value="NZ_CABKST010000101.1"/>
</dbReference>
<dbReference type="GeneID" id="92838530"/>
<dbReference type="SUPFAM" id="SSF49478">
    <property type="entry name" value="Cna protein B-type domain"/>
    <property type="match status" value="1"/>
</dbReference>
<evidence type="ECO:0000313" key="3">
    <source>
        <dbReference type="EMBL" id="NME97363.1"/>
    </source>
</evidence>
<organism evidence="3 4">
    <name type="scientific">Aneurinibacillus aneurinilyticus</name>
    <name type="common">Bacillus aneurinolyticus</name>
    <dbReference type="NCBI Taxonomy" id="1391"/>
    <lineage>
        <taxon>Bacteria</taxon>
        <taxon>Bacillati</taxon>
        <taxon>Bacillota</taxon>
        <taxon>Bacilli</taxon>
        <taxon>Bacillales</taxon>
        <taxon>Paenibacillaceae</taxon>
        <taxon>Aneurinibacillus group</taxon>
        <taxon>Aneurinibacillus</taxon>
    </lineage>
</organism>
<proteinExistence type="predicted"/>
<feature type="chain" id="PRO_5032610605" evidence="1">
    <location>
        <begin position="29"/>
        <end position="244"/>
    </location>
</feature>
<dbReference type="EMBL" id="JABAGO010000003">
    <property type="protein sequence ID" value="NME97363.1"/>
    <property type="molecule type" value="Genomic_DNA"/>
</dbReference>
<dbReference type="OrthoDB" id="2356646at2"/>
<gene>
    <name evidence="3" type="ORF">HF838_03730</name>
</gene>
<feature type="signal peptide" evidence="1">
    <location>
        <begin position="1"/>
        <end position="28"/>
    </location>
</feature>
<evidence type="ECO:0000256" key="1">
    <source>
        <dbReference type="SAM" id="SignalP"/>
    </source>
</evidence>
<sequence length="244" mass="26098">MIKRFKQTMTALSLALSIVLLFASSAFAAAIDVSYKILSTSDKGGIVYDNTVTVEEGSTVFAALQQVSNDRGIPIVHSGSGANLYVSAINGAMENKYPGEYSGWMYRVNNELLSYAADDPNGAVLHAGDDVTWYYAVPAETYFTKIDNTTVSGSTLTVNVKAEKFDDVINWDLSGFTGLEGATVVAKQGGVERTATTNSNGDAVFTGLSSGTWQILVKDKYFTSGALNYAIEHTKSSVHTVIIP</sequence>
<dbReference type="Gene3D" id="2.170.130.30">
    <property type="match status" value="1"/>
</dbReference>